<dbReference type="PANTHER" id="PTHR23504:SF6">
    <property type="entry name" value="MULTIDRUG TRANSPORTER, PUTATIVE (AFU_ORTHOLOGUE AFUA_4G08740)-RELATED"/>
    <property type="match status" value="1"/>
</dbReference>
<evidence type="ECO:0000313" key="9">
    <source>
        <dbReference type="EMBL" id="KXT08458.1"/>
    </source>
</evidence>
<evidence type="ECO:0000256" key="3">
    <source>
        <dbReference type="ARBA" id="ARBA00022692"/>
    </source>
</evidence>
<dbReference type="AlphaFoldDB" id="A0A139I164"/>
<accession>A0A139I164</accession>
<feature type="transmembrane region" description="Helical" evidence="7">
    <location>
        <begin position="540"/>
        <end position="559"/>
    </location>
</feature>
<feature type="transmembrane region" description="Helical" evidence="7">
    <location>
        <begin position="176"/>
        <end position="196"/>
    </location>
</feature>
<dbReference type="PANTHER" id="PTHR23504">
    <property type="entry name" value="MAJOR FACILITATOR SUPERFAMILY DOMAIN-CONTAINING PROTEIN 10"/>
    <property type="match status" value="1"/>
</dbReference>
<feature type="compositionally biased region" description="Basic and acidic residues" evidence="6">
    <location>
        <begin position="1"/>
        <end position="15"/>
    </location>
</feature>
<keyword evidence="4 7" id="KW-1133">Transmembrane helix</keyword>
<dbReference type="OrthoDB" id="10262656at2759"/>
<feature type="region of interest" description="Disordered" evidence="6">
    <location>
        <begin position="376"/>
        <end position="397"/>
    </location>
</feature>
<reference evidence="9 10" key="1">
    <citation type="submission" date="2015-07" db="EMBL/GenBank/DDBJ databases">
        <title>Comparative genomics of the Sigatoka disease complex on banana suggests a link between parallel evolutionary changes in Pseudocercospora fijiensis and Pseudocercospora eumusae and increased virulence on the banana host.</title>
        <authorList>
            <person name="Chang T.-C."/>
            <person name="Salvucci A."/>
            <person name="Crous P.W."/>
            <person name="Stergiopoulos I."/>
        </authorList>
    </citation>
    <scope>NUCLEOTIDE SEQUENCE [LARGE SCALE GENOMIC DNA]</scope>
    <source>
        <strain evidence="9 10">CBS 116634</strain>
    </source>
</reference>
<dbReference type="CDD" id="cd17330">
    <property type="entry name" value="MFS_SLC46_TetA_like"/>
    <property type="match status" value="1"/>
</dbReference>
<dbReference type="STRING" id="113226.A0A139I164"/>
<name>A0A139I164_9PEZI</name>
<dbReference type="GO" id="GO:0022857">
    <property type="term" value="F:transmembrane transporter activity"/>
    <property type="evidence" value="ECO:0007669"/>
    <property type="project" value="InterPro"/>
</dbReference>
<dbReference type="Proteomes" id="UP000073492">
    <property type="component" value="Unassembled WGS sequence"/>
</dbReference>
<evidence type="ECO:0000256" key="5">
    <source>
        <dbReference type="ARBA" id="ARBA00023136"/>
    </source>
</evidence>
<evidence type="ECO:0000256" key="1">
    <source>
        <dbReference type="ARBA" id="ARBA00004141"/>
    </source>
</evidence>
<sequence length="659" mass="71790">MGRDQGHVGHNRTDTVDTVDSAATTLLGSPHPNNSDRKYASTELDRFQAGQEIRKWRKSIDKHDDDENDTYAAGEEDRLLAQDTAHLNHDTRIADTAREADDHGEPPPGPPTKQEKRETVAWKDLPRKGQLAILTLARLSEPLTQTSLQSYMFYQLKSFKTTEGSTPSDSTVSQQAGLLAAAFTGAQFCTAILWGRLADSENLGRKRVILIGLLGTAIGALGFGFSQSFAVAMFWRAVGGILNGNIGVMRTMISEIVKEKKYQGRAFLLLPMTFNIGVIIGPLLGGLLADPAGSYPHLFGPGSTFGGEHGVSLFMRFPYALPNIVNAAFLLTSALTLVLGLEETLDALKGKNDWGLKLGKLIARVLFRRRSHQDYTPLRDPEQSQDHEHRSACTANPKPRQRLPFRRIWTRNVLLTFLAHGLLAMHVGTFNNIWFVFLSTPRYSPDSRGSDKLPLPKGYKPHAPFTFTGGLALPPSAIGMALAILGVLGISLQLLIYPRVQFRLGTITAYRLSLLLFPISYFLAPFLAIIPSTLPPPHQAAGAAIWIAITFVLVFQVTARTFALPSTAILVNNCCPHPSVLGSIHGIGQSVSSLTRTIGPVMAGWTYGLGLNAGVVGLAWWGMCGISIVGAVAGTWVKEGDGHEIWLEGEEEEEDSSNR</sequence>
<feature type="transmembrane region" description="Helical" evidence="7">
    <location>
        <begin position="509"/>
        <end position="534"/>
    </location>
</feature>
<dbReference type="InterPro" id="IPR020846">
    <property type="entry name" value="MFS_dom"/>
</dbReference>
<comment type="caution">
    <text evidence="9">The sequence shown here is derived from an EMBL/GenBank/DDBJ whole genome shotgun (WGS) entry which is preliminary data.</text>
</comment>
<feature type="transmembrane region" description="Helical" evidence="7">
    <location>
        <begin position="477"/>
        <end position="497"/>
    </location>
</feature>
<evidence type="ECO:0000256" key="7">
    <source>
        <dbReference type="SAM" id="Phobius"/>
    </source>
</evidence>
<evidence type="ECO:0000256" key="4">
    <source>
        <dbReference type="ARBA" id="ARBA00022989"/>
    </source>
</evidence>
<dbReference type="Pfam" id="PF07690">
    <property type="entry name" value="MFS_1"/>
    <property type="match status" value="1"/>
</dbReference>
<feature type="compositionally biased region" description="Basic and acidic residues" evidence="6">
    <location>
        <begin position="377"/>
        <end position="391"/>
    </location>
</feature>
<keyword evidence="3 7" id="KW-0812">Transmembrane</keyword>
<dbReference type="Gene3D" id="1.20.1250.20">
    <property type="entry name" value="MFS general substrate transporter like domains"/>
    <property type="match status" value="1"/>
</dbReference>
<comment type="subcellular location">
    <subcellularLocation>
        <location evidence="1">Membrane</location>
        <topology evidence="1">Multi-pass membrane protein</topology>
    </subcellularLocation>
</comment>
<feature type="region of interest" description="Disordered" evidence="6">
    <location>
        <begin position="1"/>
        <end position="41"/>
    </location>
</feature>
<keyword evidence="5 7" id="KW-0472">Membrane</keyword>
<feature type="transmembrane region" description="Helical" evidence="7">
    <location>
        <begin position="265"/>
        <end position="289"/>
    </location>
</feature>
<evidence type="ECO:0000256" key="2">
    <source>
        <dbReference type="ARBA" id="ARBA00022448"/>
    </source>
</evidence>
<dbReference type="PROSITE" id="PS50850">
    <property type="entry name" value="MFS"/>
    <property type="match status" value="1"/>
</dbReference>
<keyword evidence="2" id="KW-0813">Transport</keyword>
<feature type="transmembrane region" description="Helical" evidence="7">
    <location>
        <begin position="208"/>
        <end position="227"/>
    </location>
</feature>
<feature type="domain" description="Major facilitator superfamily (MFS) profile" evidence="8">
    <location>
        <begin position="130"/>
        <end position="642"/>
    </location>
</feature>
<gene>
    <name evidence="9" type="ORF">AC579_6324</name>
</gene>
<dbReference type="SUPFAM" id="SSF103473">
    <property type="entry name" value="MFS general substrate transporter"/>
    <property type="match status" value="1"/>
</dbReference>
<evidence type="ECO:0000313" key="10">
    <source>
        <dbReference type="Proteomes" id="UP000073492"/>
    </source>
</evidence>
<dbReference type="InterPro" id="IPR011701">
    <property type="entry name" value="MFS"/>
</dbReference>
<protein>
    <recommendedName>
        <fullName evidence="8">Major facilitator superfamily (MFS) profile domain-containing protein</fullName>
    </recommendedName>
</protein>
<feature type="region of interest" description="Disordered" evidence="6">
    <location>
        <begin position="97"/>
        <end position="120"/>
    </location>
</feature>
<feature type="compositionally biased region" description="Low complexity" evidence="6">
    <location>
        <begin position="16"/>
        <end position="25"/>
    </location>
</feature>
<organism evidence="9 10">
    <name type="scientific">Pseudocercospora musae</name>
    <dbReference type="NCBI Taxonomy" id="113226"/>
    <lineage>
        <taxon>Eukaryota</taxon>
        <taxon>Fungi</taxon>
        <taxon>Dikarya</taxon>
        <taxon>Ascomycota</taxon>
        <taxon>Pezizomycotina</taxon>
        <taxon>Dothideomycetes</taxon>
        <taxon>Dothideomycetidae</taxon>
        <taxon>Mycosphaerellales</taxon>
        <taxon>Mycosphaerellaceae</taxon>
        <taxon>Pseudocercospora</taxon>
    </lineage>
</organism>
<proteinExistence type="predicted"/>
<keyword evidence="10" id="KW-1185">Reference proteome</keyword>
<feature type="transmembrane region" description="Helical" evidence="7">
    <location>
        <begin position="413"/>
        <end position="437"/>
    </location>
</feature>
<dbReference type="InterPro" id="IPR036259">
    <property type="entry name" value="MFS_trans_sf"/>
</dbReference>
<dbReference type="GO" id="GO:0016020">
    <property type="term" value="C:membrane"/>
    <property type="evidence" value="ECO:0007669"/>
    <property type="project" value="UniProtKB-SubCell"/>
</dbReference>
<evidence type="ECO:0000256" key="6">
    <source>
        <dbReference type="SAM" id="MobiDB-lite"/>
    </source>
</evidence>
<feature type="transmembrane region" description="Helical" evidence="7">
    <location>
        <begin position="319"/>
        <end position="341"/>
    </location>
</feature>
<dbReference type="EMBL" id="LFZO01000442">
    <property type="protein sequence ID" value="KXT08458.1"/>
    <property type="molecule type" value="Genomic_DNA"/>
</dbReference>
<evidence type="ECO:0000259" key="8">
    <source>
        <dbReference type="PROSITE" id="PS50850"/>
    </source>
</evidence>